<evidence type="ECO:0000259" key="4">
    <source>
        <dbReference type="Pfam" id="PF00669"/>
    </source>
</evidence>
<sequence>MSSILTNNGAMVALQTMKNINANLSKVSDQISTGKKVGSARDNSAIWAISTTMDSDVTGFRAISEQLSLGNSTVAVARNGAETITSLLNEMKEKIVSAQSSSVDRSKLQTDIEVLRDQITSVVNAAQFNGTNLLKDGGSIDVLASLDRAADGTVSASNINVARQNLETTEMVYGSSGALSVTTASAASIADGASETVTFTGGEIVEGDSFQVSVGGVDYQYVARDGDTLNEVGAALTAKINDAGIDGVTVTLARAADPTTDDVVLTVANDSGAAVALAGSDESGGTAGGGLEALSSIDVTSDAGATQALTDIESLIQTAIDASAAFGASQKRLDIQSDFVGKLMDSLKSGIGSLVDADMEEASARLQALQVQQQLGIQALSIANQAPQNILALFR</sequence>
<evidence type="ECO:0000313" key="6">
    <source>
        <dbReference type="EMBL" id="MCP1336822.1"/>
    </source>
</evidence>
<dbReference type="GO" id="GO:0005198">
    <property type="term" value="F:structural molecule activity"/>
    <property type="evidence" value="ECO:0007669"/>
    <property type="project" value="UniProtKB-UniRule"/>
</dbReference>
<keyword evidence="6" id="KW-0966">Cell projection</keyword>
<dbReference type="Pfam" id="PF00700">
    <property type="entry name" value="Flagellin_C"/>
    <property type="match status" value="1"/>
</dbReference>
<keyword evidence="6" id="KW-0969">Cilium</keyword>
<dbReference type="GO" id="GO:0005576">
    <property type="term" value="C:extracellular region"/>
    <property type="evidence" value="ECO:0007669"/>
    <property type="project" value="UniProtKB-SubCell"/>
</dbReference>
<dbReference type="EMBL" id="JAMZFT010000002">
    <property type="protein sequence ID" value="MCP1336822.1"/>
    <property type="molecule type" value="Genomic_DNA"/>
</dbReference>
<feature type="domain" description="Flagellin C-terminal" evidence="5">
    <location>
        <begin position="312"/>
        <end position="394"/>
    </location>
</feature>
<dbReference type="Gene3D" id="1.20.1330.10">
    <property type="entry name" value="f41 fragment of flagellin, N-terminal domain"/>
    <property type="match status" value="1"/>
</dbReference>
<protein>
    <recommendedName>
        <fullName evidence="3">Flagellin</fullName>
    </recommendedName>
</protein>
<proteinExistence type="inferred from homology"/>
<reference evidence="6" key="1">
    <citation type="submission" date="2022-06" db="EMBL/GenBank/DDBJ databases">
        <title>Isolation and Genomics of Futiania mangrovii gen. nov., sp. nov., a Rare and Metabolically-versatile member in the Class Alphaproteobacteria.</title>
        <authorList>
            <person name="Liu L."/>
            <person name="Huang W.-C."/>
            <person name="Pan J."/>
            <person name="Li J."/>
            <person name="Huang Y."/>
            <person name="Du H."/>
            <person name="Liu Y."/>
            <person name="Li M."/>
        </authorList>
    </citation>
    <scope>NUCLEOTIDE SEQUENCE</scope>
    <source>
        <strain evidence="6">FT118</strain>
    </source>
</reference>
<dbReference type="Proteomes" id="UP001055804">
    <property type="component" value="Unassembled WGS sequence"/>
</dbReference>
<evidence type="ECO:0000259" key="5">
    <source>
        <dbReference type="Pfam" id="PF00700"/>
    </source>
</evidence>
<dbReference type="InterPro" id="IPR001492">
    <property type="entry name" value="Flagellin"/>
</dbReference>
<keyword evidence="7" id="KW-1185">Reference proteome</keyword>
<dbReference type="Pfam" id="PF00669">
    <property type="entry name" value="Flagellin_N"/>
    <property type="match status" value="1"/>
</dbReference>
<dbReference type="GO" id="GO:0009288">
    <property type="term" value="C:bacterial-type flagellum"/>
    <property type="evidence" value="ECO:0007669"/>
    <property type="project" value="UniProtKB-SubCell"/>
</dbReference>
<name>A0A9J6PEI5_9PROT</name>
<dbReference type="PRINTS" id="PR00207">
    <property type="entry name" value="FLAGELLIN"/>
</dbReference>
<comment type="function">
    <text evidence="3">Flagellin is the subunit protein which polymerizes to form the filaments of bacterial flagella.</text>
</comment>
<keyword evidence="6" id="KW-0282">Flagellum</keyword>
<dbReference type="InterPro" id="IPR046358">
    <property type="entry name" value="Flagellin_C"/>
</dbReference>
<feature type="domain" description="Flagellin N-terminal" evidence="4">
    <location>
        <begin position="4"/>
        <end position="136"/>
    </location>
</feature>
<keyword evidence="2 3" id="KW-0975">Bacterial flagellum</keyword>
<accession>A0A9J6PEI5</accession>
<keyword evidence="3" id="KW-0964">Secreted</keyword>
<dbReference type="PANTHER" id="PTHR42792">
    <property type="entry name" value="FLAGELLIN"/>
    <property type="match status" value="1"/>
</dbReference>
<dbReference type="AlphaFoldDB" id="A0A9J6PEI5"/>
<evidence type="ECO:0000256" key="1">
    <source>
        <dbReference type="ARBA" id="ARBA00005709"/>
    </source>
</evidence>
<dbReference type="InterPro" id="IPR001029">
    <property type="entry name" value="Flagellin_N"/>
</dbReference>
<comment type="caution">
    <text evidence="6">The sequence shown here is derived from an EMBL/GenBank/DDBJ whole genome shotgun (WGS) entry which is preliminary data.</text>
</comment>
<evidence type="ECO:0000256" key="3">
    <source>
        <dbReference type="RuleBase" id="RU362073"/>
    </source>
</evidence>
<dbReference type="RefSeq" id="WP_269332766.1">
    <property type="nucleotide sequence ID" value="NZ_JAMZFT010000002.1"/>
</dbReference>
<dbReference type="PANTHER" id="PTHR42792:SF2">
    <property type="entry name" value="FLAGELLIN"/>
    <property type="match status" value="1"/>
</dbReference>
<evidence type="ECO:0000256" key="2">
    <source>
        <dbReference type="ARBA" id="ARBA00023143"/>
    </source>
</evidence>
<dbReference type="SUPFAM" id="SSF64518">
    <property type="entry name" value="Phase 1 flagellin"/>
    <property type="match status" value="1"/>
</dbReference>
<organism evidence="6 7">
    <name type="scientific">Futiania mangrovi</name>
    <dbReference type="NCBI Taxonomy" id="2959716"/>
    <lineage>
        <taxon>Bacteria</taxon>
        <taxon>Pseudomonadati</taxon>
        <taxon>Pseudomonadota</taxon>
        <taxon>Alphaproteobacteria</taxon>
        <taxon>Futianiales</taxon>
        <taxon>Futianiaceae</taxon>
        <taxon>Futiania</taxon>
    </lineage>
</organism>
<comment type="subcellular location">
    <subcellularLocation>
        <location evidence="3">Secreted</location>
    </subcellularLocation>
    <subcellularLocation>
        <location evidence="3">Bacterial flagellum</location>
    </subcellularLocation>
</comment>
<gene>
    <name evidence="6" type="ORF">NJQ99_10415</name>
</gene>
<evidence type="ECO:0000313" key="7">
    <source>
        <dbReference type="Proteomes" id="UP001055804"/>
    </source>
</evidence>
<comment type="similarity">
    <text evidence="1 3">Belongs to the bacterial flagellin family.</text>
</comment>